<dbReference type="AlphaFoldDB" id="A0A2W7R9M0"/>
<evidence type="ECO:0000313" key="3">
    <source>
        <dbReference type="EMBL" id="TXD78877.1"/>
    </source>
</evidence>
<evidence type="ECO:0000259" key="1">
    <source>
        <dbReference type="PROSITE" id="PS51352"/>
    </source>
</evidence>
<protein>
    <submittedName>
        <fullName evidence="2">Cytochrome oxidase Cu insertion factor (SCO1/SenC/PrrC family)</fullName>
    </submittedName>
    <submittedName>
        <fullName evidence="3">TlpA family protein disulfide reductase</fullName>
    </submittedName>
</protein>
<proteinExistence type="predicted"/>
<sequence length="556" mass="63504">MHKFLFLCFLGQVCVVGSTIQAQDVNSNSLSESKVANHPKAVPWNGSEQKGGISSAQNGALIYGEIINPDSLGPLKLVYAEQKFSGRISTGEQEVTLIQEQGMFLDGVLNSQKKKFRIQVPQDSMVYVSLLLDGRVLLEDYLLHPSDSVMISMDLGRMNIVFGGPESVWMEAQFATKRGGDNTFNSRILLEQDKENFLNQQDNRAQWEQYQEEFGPKLKIFDLGMDGADYAFSQLMDDDYAKIPGWNQLLVFKSAIPSDRFDLLQADLVGNYYAEILRSFRQYQYGIPQIKGQRELLDRMNLMLPELSRKIKIDLDSLEPNLISQGYYSLASEWVKLDRMISGEAFETIVTGNFQGGFLDKLLVGNLLDRIKFTADELKFWENYTVLIKSDTWKRLADKTLAKYQTGQVVDRVIWKDLAGKEWTLDDFKGKATLFYFYFSTCSNSEKYFKNYLLPLYQETAELANYQLVAVSVDDDQALWKSSLTTYSNTELINLNFPLSENKAWLNKYHIQGYPGTLLIDGEGRVLSFHLNGEDYKDYRDRFLKVLSTPSINSSH</sequence>
<organism evidence="2 4">
    <name type="scientific">Algoriphagus ratkowskyi</name>
    <dbReference type="NCBI Taxonomy" id="57028"/>
    <lineage>
        <taxon>Bacteria</taxon>
        <taxon>Pseudomonadati</taxon>
        <taxon>Bacteroidota</taxon>
        <taxon>Cytophagia</taxon>
        <taxon>Cytophagales</taxon>
        <taxon>Cyclobacteriaceae</taxon>
        <taxon>Algoriphagus</taxon>
    </lineage>
</organism>
<dbReference type="EMBL" id="VORV01000003">
    <property type="protein sequence ID" value="TXD78877.1"/>
    <property type="molecule type" value="Genomic_DNA"/>
</dbReference>
<dbReference type="CDD" id="cd02966">
    <property type="entry name" value="TlpA_like_family"/>
    <property type="match status" value="1"/>
</dbReference>
<dbReference type="Gene3D" id="3.40.30.10">
    <property type="entry name" value="Glutaredoxin"/>
    <property type="match status" value="1"/>
</dbReference>
<evidence type="ECO:0000313" key="4">
    <source>
        <dbReference type="Proteomes" id="UP000249115"/>
    </source>
</evidence>
<name>A0A2W7R9M0_9BACT</name>
<dbReference type="RefSeq" id="WP_086498741.1">
    <property type="nucleotide sequence ID" value="NZ_MSSV01000002.1"/>
</dbReference>
<dbReference type="InterPro" id="IPR012336">
    <property type="entry name" value="Thioredoxin-like_fold"/>
</dbReference>
<dbReference type="Pfam" id="PF13905">
    <property type="entry name" value="Thioredoxin_8"/>
    <property type="match status" value="1"/>
</dbReference>
<accession>A0A2W7R9M0</accession>
<dbReference type="Proteomes" id="UP000249115">
    <property type="component" value="Unassembled WGS sequence"/>
</dbReference>
<dbReference type="Proteomes" id="UP000321927">
    <property type="component" value="Unassembled WGS sequence"/>
</dbReference>
<reference evidence="2 4" key="1">
    <citation type="submission" date="2018-06" db="EMBL/GenBank/DDBJ databases">
        <title>Genomic Encyclopedia of Archaeal and Bacterial Type Strains, Phase II (KMG-II): from individual species to whole genera.</title>
        <authorList>
            <person name="Goeker M."/>
        </authorList>
    </citation>
    <scope>NUCLEOTIDE SEQUENCE [LARGE SCALE GENOMIC DNA]</scope>
    <source>
        <strain evidence="2 4">DSM 22686</strain>
    </source>
</reference>
<evidence type="ECO:0000313" key="2">
    <source>
        <dbReference type="EMBL" id="PZX57603.1"/>
    </source>
</evidence>
<dbReference type="EMBL" id="QKZU01000006">
    <property type="protein sequence ID" value="PZX57603.1"/>
    <property type="molecule type" value="Genomic_DNA"/>
</dbReference>
<feature type="domain" description="Thioredoxin" evidence="1">
    <location>
        <begin position="404"/>
        <end position="549"/>
    </location>
</feature>
<dbReference type="SUPFAM" id="SSF52833">
    <property type="entry name" value="Thioredoxin-like"/>
    <property type="match status" value="1"/>
</dbReference>
<reference evidence="3 5" key="2">
    <citation type="submission" date="2019-08" db="EMBL/GenBank/DDBJ databases">
        <title>Genome of Algoriphagus ratkowskyi IC026.</title>
        <authorList>
            <person name="Bowman J.P."/>
        </authorList>
    </citation>
    <scope>NUCLEOTIDE SEQUENCE [LARGE SCALE GENOMIC DNA]</scope>
    <source>
        <strain evidence="3 5">IC026</strain>
    </source>
</reference>
<dbReference type="InterPro" id="IPR013766">
    <property type="entry name" value="Thioredoxin_domain"/>
</dbReference>
<gene>
    <name evidence="3" type="ORF">ESW18_04990</name>
    <name evidence="2" type="ORF">LV84_01731</name>
</gene>
<dbReference type="InterPro" id="IPR036249">
    <property type="entry name" value="Thioredoxin-like_sf"/>
</dbReference>
<comment type="caution">
    <text evidence="2">The sequence shown here is derived from an EMBL/GenBank/DDBJ whole genome shotgun (WGS) entry which is preliminary data.</text>
</comment>
<keyword evidence="5" id="KW-1185">Reference proteome</keyword>
<dbReference type="PROSITE" id="PS51352">
    <property type="entry name" value="THIOREDOXIN_2"/>
    <property type="match status" value="1"/>
</dbReference>
<dbReference type="OrthoDB" id="9815205at2"/>
<evidence type="ECO:0000313" key="5">
    <source>
        <dbReference type="Proteomes" id="UP000321927"/>
    </source>
</evidence>